<evidence type="ECO:0000256" key="2">
    <source>
        <dbReference type="ARBA" id="ARBA00004607"/>
    </source>
</evidence>
<evidence type="ECO:0000256" key="3">
    <source>
        <dbReference type="ARBA" id="ARBA00014199"/>
    </source>
</evidence>
<proteinExistence type="predicted"/>
<keyword evidence="15" id="KW-1185">Reference proteome</keyword>
<comment type="subcellular location">
    <subcellularLocation>
        <location evidence="1">Cytoplasm</location>
        <location evidence="1">Cytoskeleton</location>
        <location evidence="1">Cilium basal body</location>
    </subcellularLocation>
    <subcellularLocation>
        <location evidence="2">Cytoplasm</location>
        <location evidence="2">Cytoskeleton</location>
        <location evidence="2">Microtubule organizing center</location>
        <location evidence="2">Centrosome</location>
        <location evidence="2">Centriolar satellite</location>
    </subcellularLocation>
</comment>
<sequence length="939" mass="108775">MELSVTISPSGDINKNIFKLKPPRKDGLLLNIHHSKPNNKIRFIHTAFHDRGHVLASADNEGNFYIVDFHTCKYWGLPKLDSCTFLRFSAYRPDELLCGRNNGDVYVVHYESGTVTGTLCGHKSPVKDATFGGKSGCLTTSQYEAIVWSLETNTKIQVLNLEKNNALKHVVFIPKSNYTLACFQDDLIQVWDNTDFDCIKQFLPINWKNYSVKSIAFTKNGQIMVVAGYLPTLVIFSLDHWKLLKIVNLPEHIHTVKHVEFVQRPFDGGCNRILAILSGQGMIYFYNVEENAITSQLTTQYEVSKFSLCPNGSYVACVLCSGDVELYCLSNYVECITEDEPCERKVYVKAKRCAKKIGHVKEQISEILEINKLKAILAEFGTYPEAHRTKIWEKLLKLPNNIQQYNSIINHVTVVAFQDLKQKYPLENKLLMKSLKKLLNNLTTWNSFFAIVDYMPIFVFPFIKVFNNKPVACFEAICTIICNWCQHFFEYHPLAPVNILAMIENILLEHDPMLLHHYSLHKVTAHIYAWPLLESAFSEVLTASEWLQLWDHILTYEVSFFHCVVVAYNIVQRHILLSFRRTEDFVLFFYNQNPVNMKRLLKVTFRILEETSKDNHPREFLTDFKGLDIGNYPLFTEYPKSVVEYQLEEERKIDEELESIVISRAELDNFNKEENKEKAIRQEQEKRVRALEEKCLEKLRSKKEFVQQEREKVDKIKQLLSGYQLKQSDIQSDESSTPDLLNFKKSEEIFHNRKSKQESSIYNQEIMPGVAESSTPMIEDMFGVKEQYLMRLKKLLEYKHKINDLLDKSEKHIGDKELKAKIEGQINKIKISLKSTGSLKKLNITTSINLLENLIGKIENELRNDKGTRKEPSINKKMNRLQKETKGLEKEVAKLLQLVSKDTKIIPYLQQENMGSLCNCPEWCEKKVRFSPSSSGILE</sequence>
<dbReference type="PANTHER" id="PTHR19853">
    <property type="entry name" value="WD REPEAT CONTAINING PROTEIN 3 WDR3"/>
    <property type="match status" value="1"/>
</dbReference>
<keyword evidence="6" id="KW-0677">Repeat</keyword>
<evidence type="ECO:0000259" key="13">
    <source>
        <dbReference type="PROSITE" id="PS50086"/>
    </source>
</evidence>
<keyword evidence="9" id="KW-0206">Cytoskeleton</keyword>
<dbReference type="Gene3D" id="2.130.10.10">
    <property type="entry name" value="YVTN repeat-like/Quinoprotein amine dehydrogenase"/>
    <property type="match status" value="2"/>
</dbReference>
<dbReference type="GO" id="GO:0036064">
    <property type="term" value="C:ciliary basal body"/>
    <property type="evidence" value="ECO:0007669"/>
    <property type="project" value="TreeGrafter"/>
</dbReference>
<evidence type="ECO:0000256" key="5">
    <source>
        <dbReference type="ARBA" id="ARBA00022574"/>
    </source>
</evidence>
<gene>
    <name evidence="14" type="ORF">ACAOBT_LOCUS19978</name>
</gene>
<evidence type="ECO:0000313" key="15">
    <source>
        <dbReference type="Proteomes" id="UP001152888"/>
    </source>
</evidence>
<reference evidence="14" key="1">
    <citation type="submission" date="2022-03" db="EMBL/GenBank/DDBJ databases">
        <authorList>
            <person name="Sayadi A."/>
        </authorList>
    </citation>
    <scope>NUCLEOTIDE SEQUENCE</scope>
</reference>
<dbReference type="GO" id="GO:0060271">
    <property type="term" value="P:cilium assembly"/>
    <property type="evidence" value="ECO:0007669"/>
    <property type="project" value="TreeGrafter"/>
</dbReference>
<evidence type="ECO:0000256" key="9">
    <source>
        <dbReference type="ARBA" id="ARBA00023212"/>
    </source>
</evidence>
<name>A0A9P0LGV8_ACAOB</name>
<protein>
    <recommendedName>
        <fullName evidence="3">TBC1 domain family member 31</fullName>
    </recommendedName>
</protein>
<dbReference type="SMART" id="SM00320">
    <property type="entry name" value="WD40"/>
    <property type="match status" value="5"/>
</dbReference>
<feature type="domain" description="Rab-GAP TBC" evidence="13">
    <location>
        <begin position="382"/>
        <end position="557"/>
    </location>
</feature>
<dbReference type="PANTHER" id="PTHR19853:SF1">
    <property type="entry name" value="TBC1 DOMAIN FAMILY MEMBER 31"/>
    <property type="match status" value="1"/>
</dbReference>
<comment type="function">
    <text evidence="11">Molecular adapter which is involved in cilium biogenesis. Part of a functional complex including OFD1 a centriolar protein involved in cilium assembly. Could regulate the cAMP-dependent phosphorylation of OFD1, and its subsequent ubiquitination by PJA2 which ultimately leads to its proteasomal degradation.</text>
</comment>
<dbReference type="PROSITE" id="PS50086">
    <property type="entry name" value="TBC_RABGAP"/>
    <property type="match status" value="1"/>
</dbReference>
<dbReference type="Proteomes" id="UP001152888">
    <property type="component" value="Unassembled WGS sequence"/>
</dbReference>
<evidence type="ECO:0000256" key="6">
    <source>
        <dbReference type="ARBA" id="ARBA00022737"/>
    </source>
</evidence>
<keyword evidence="7" id="KW-0970">Cilium biogenesis/degradation</keyword>
<evidence type="ECO:0000256" key="8">
    <source>
        <dbReference type="ARBA" id="ARBA00023054"/>
    </source>
</evidence>
<dbReference type="AlphaFoldDB" id="A0A9P0LGV8"/>
<comment type="caution">
    <text evidence="14">The sequence shown here is derived from an EMBL/GenBank/DDBJ whole genome shotgun (WGS) entry which is preliminary data.</text>
</comment>
<dbReference type="InterPro" id="IPR015943">
    <property type="entry name" value="WD40/YVTN_repeat-like_dom_sf"/>
</dbReference>
<dbReference type="InterPro" id="IPR001680">
    <property type="entry name" value="WD40_rpt"/>
</dbReference>
<dbReference type="InterPro" id="IPR036322">
    <property type="entry name" value="WD40_repeat_dom_sf"/>
</dbReference>
<dbReference type="InterPro" id="IPR051570">
    <property type="entry name" value="TBC1_cilium_biogenesis"/>
</dbReference>
<dbReference type="Pfam" id="PF00566">
    <property type="entry name" value="RabGAP-TBC"/>
    <property type="match status" value="1"/>
</dbReference>
<evidence type="ECO:0000256" key="12">
    <source>
        <dbReference type="SAM" id="Coils"/>
    </source>
</evidence>
<keyword evidence="5" id="KW-0853">WD repeat</keyword>
<evidence type="ECO:0000256" key="7">
    <source>
        <dbReference type="ARBA" id="ARBA00022794"/>
    </source>
</evidence>
<dbReference type="InterPro" id="IPR035969">
    <property type="entry name" value="Rab-GAP_TBC_sf"/>
</dbReference>
<evidence type="ECO:0000313" key="14">
    <source>
        <dbReference type="EMBL" id="CAH1990952.1"/>
    </source>
</evidence>
<dbReference type="SUPFAM" id="SSF47923">
    <property type="entry name" value="Ypt/Rab-GAP domain of gyp1p"/>
    <property type="match status" value="1"/>
</dbReference>
<keyword evidence="10" id="KW-0966">Cell projection</keyword>
<dbReference type="InterPro" id="IPR000195">
    <property type="entry name" value="Rab-GAP-TBC_dom"/>
</dbReference>
<dbReference type="OrthoDB" id="5578278at2759"/>
<dbReference type="EMBL" id="CAKOFQ010007102">
    <property type="protein sequence ID" value="CAH1990952.1"/>
    <property type="molecule type" value="Genomic_DNA"/>
</dbReference>
<dbReference type="Gene3D" id="1.10.472.80">
    <property type="entry name" value="Ypt/Rab-GAP domain of gyp1p, domain 3"/>
    <property type="match status" value="1"/>
</dbReference>
<dbReference type="SUPFAM" id="SSF50978">
    <property type="entry name" value="WD40 repeat-like"/>
    <property type="match status" value="1"/>
</dbReference>
<evidence type="ECO:0000256" key="1">
    <source>
        <dbReference type="ARBA" id="ARBA00004120"/>
    </source>
</evidence>
<evidence type="ECO:0000256" key="4">
    <source>
        <dbReference type="ARBA" id="ARBA00022490"/>
    </source>
</evidence>
<organism evidence="14 15">
    <name type="scientific">Acanthoscelides obtectus</name>
    <name type="common">Bean weevil</name>
    <name type="synonym">Bruchus obtectus</name>
    <dbReference type="NCBI Taxonomy" id="200917"/>
    <lineage>
        <taxon>Eukaryota</taxon>
        <taxon>Metazoa</taxon>
        <taxon>Ecdysozoa</taxon>
        <taxon>Arthropoda</taxon>
        <taxon>Hexapoda</taxon>
        <taxon>Insecta</taxon>
        <taxon>Pterygota</taxon>
        <taxon>Neoptera</taxon>
        <taxon>Endopterygota</taxon>
        <taxon>Coleoptera</taxon>
        <taxon>Polyphaga</taxon>
        <taxon>Cucujiformia</taxon>
        <taxon>Chrysomeloidea</taxon>
        <taxon>Chrysomelidae</taxon>
        <taxon>Bruchinae</taxon>
        <taxon>Bruchini</taxon>
        <taxon>Acanthoscelides</taxon>
    </lineage>
</organism>
<evidence type="ECO:0000256" key="11">
    <source>
        <dbReference type="ARBA" id="ARBA00034464"/>
    </source>
</evidence>
<feature type="coiled-coil region" evidence="12">
    <location>
        <begin position="662"/>
        <end position="726"/>
    </location>
</feature>
<accession>A0A9P0LGV8</accession>
<keyword evidence="8 12" id="KW-0175">Coiled coil</keyword>
<dbReference type="GO" id="GO:0034451">
    <property type="term" value="C:centriolar satellite"/>
    <property type="evidence" value="ECO:0007669"/>
    <property type="project" value="UniProtKB-SubCell"/>
</dbReference>
<evidence type="ECO:0000256" key="10">
    <source>
        <dbReference type="ARBA" id="ARBA00023273"/>
    </source>
</evidence>
<keyword evidence="4" id="KW-0963">Cytoplasm</keyword>